<evidence type="ECO:0000256" key="1">
    <source>
        <dbReference type="ARBA" id="ARBA00022801"/>
    </source>
</evidence>
<dbReference type="AlphaFoldDB" id="A0A4S2GY28"/>
<dbReference type="RefSeq" id="WP_135995975.1">
    <property type="nucleotide sequence ID" value="NZ_CP071057.1"/>
</dbReference>
<dbReference type="Pfam" id="PF00300">
    <property type="entry name" value="His_Phos_1"/>
    <property type="match status" value="1"/>
</dbReference>
<dbReference type="InterPro" id="IPR051021">
    <property type="entry name" value="Mito_Ser/Thr_phosphatase"/>
</dbReference>
<dbReference type="CDD" id="cd07067">
    <property type="entry name" value="HP_PGM_like"/>
    <property type="match status" value="1"/>
</dbReference>
<keyword evidence="3" id="KW-1185">Reference proteome</keyword>
<proteinExistence type="predicted"/>
<dbReference type="SMART" id="SM00855">
    <property type="entry name" value="PGAM"/>
    <property type="match status" value="1"/>
</dbReference>
<gene>
    <name evidence="2" type="ORF">E5163_09825</name>
</gene>
<keyword evidence="1" id="KW-0378">Hydrolase</keyword>
<name>A0A4S2GY28_9PROT</name>
<evidence type="ECO:0000313" key="3">
    <source>
        <dbReference type="Proteomes" id="UP000308054"/>
    </source>
</evidence>
<sequence>MPHLIIIRHAKTIDRSEVDEDFDRFLTERGHADAERTAQALARTGLTADRALVSPARRTQETWSHIASTLGDPPVESPMALYHASTEMLLRAVTEAYEAGTAGLVLVGHNPGIGGLAREMAARAGTLSRWPEGYPTGAASVFEIVAPASALKGARQVLLHNPKA</sequence>
<protein>
    <submittedName>
        <fullName evidence="2">Histidine phosphatase family protein</fullName>
    </submittedName>
</protein>
<comment type="caution">
    <text evidence="2">The sequence shown here is derived from an EMBL/GenBank/DDBJ whole genome shotgun (WGS) entry which is preliminary data.</text>
</comment>
<reference evidence="2 3" key="1">
    <citation type="journal article" date="2017" name="Int. J. Syst. Evol. Microbiol.">
        <title>Marinicauda algicola sp. nov., isolated from a marine red alga Rhodosorus marinus.</title>
        <authorList>
            <person name="Jeong S.E."/>
            <person name="Jeon S.H."/>
            <person name="Chun B.H."/>
            <person name="Kim D.W."/>
            <person name="Jeon C.O."/>
        </authorList>
    </citation>
    <scope>NUCLEOTIDE SEQUENCE [LARGE SCALE GENOMIC DNA]</scope>
    <source>
        <strain evidence="2 3">JCM 31718</strain>
    </source>
</reference>
<organism evidence="2 3">
    <name type="scientific">Marinicauda algicola</name>
    <dbReference type="NCBI Taxonomy" id="2029849"/>
    <lineage>
        <taxon>Bacteria</taxon>
        <taxon>Pseudomonadati</taxon>
        <taxon>Pseudomonadota</taxon>
        <taxon>Alphaproteobacteria</taxon>
        <taxon>Maricaulales</taxon>
        <taxon>Maricaulaceae</taxon>
        <taxon>Marinicauda</taxon>
    </lineage>
</organism>
<dbReference type="Gene3D" id="3.40.50.1240">
    <property type="entry name" value="Phosphoglycerate mutase-like"/>
    <property type="match status" value="1"/>
</dbReference>
<accession>A0A4S2GY28</accession>
<dbReference type="Proteomes" id="UP000308054">
    <property type="component" value="Unassembled WGS sequence"/>
</dbReference>
<dbReference type="PANTHER" id="PTHR20935">
    <property type="entry name" value="PHOSPHOGLYCERATE MUTASE-RELATED"/>
    <property type="match status" value="1"/>
</dbReference>
<dbReference type="InterPro" id="IPR029033">
    <property type="entry name" value="His_PPase_superfam"/>
</dbReference>
<dbReference type="SUPFAM" id="SSF53254">
    <property type="entry name" value="Phosphoglycerate mutase-like"/>
    <property type="match status" value="1"/>
</dbReference>
<dbReference type="InterPro" id="IPR013078">
    <property type="entry name" value="His_Pase_superF_clade-1"/>
</dbReference>
<evidence type="ECO:0000313" key="2">
    <source>
        <dbReference type="EMBL" id="TGY88130.1"/>
    </source>
</evidence>
<dbReference type="OrthoDB" id="9810154at2"/>
<dbReference type="EMBL" id="SRXW01000003">
    <property type="protein sequence ID" value="TGY88130.1"/>
    <property type="molecule type" value="Genomic_DNA"/>
</dbReference>
<dbReference type="PANTHER" id="PTHR20935:SF1">
    <property type="entry name" value="SLL1549 PROTEIN"/>
    <property type="match status" value="1"/>
</dbReference>
<dbReference type="GO" id="GO:0016787">
    <property type="term" value="F:hydrolase activity"/>
    <property type="evidence" value="ECO:0007669"/>
    <property type="project" value="UniProtKB-KW"/>
</dbReference>